<dbReference type="PROSITE" id="PS51257">
    <property type="entry name" value="PROKAR_LIPOPROTEIN"/>
    <property type="match status" value="1"/>
</dbReference>
<proteinExistence type="predicted"/>
<keyword evidence="3" id="KW-0449">Lipoprotein</keyword>
<evidence type="ECO:0000259" key="2">
    <source>
        <dbReference type="Pfam" id="PF26366"/>
    </source>
</evidence>
<protein>
    <submittedName>
        <fullName evidence="3">Lipoprotein</fullName>
    </submittedName>
</protein>
<sequence>MRAPVIAALLLPAALTAALTAACGRAEDAAAPAAPALTKEQARTVLTSYAATNARADKALDPALLATVETGPQLDMDVAAYKLHAASRTKLRPYAFTAPRFYIPRLSGHPRWFAVDTESAAKGAKIRHALLFVQDEAGGTWKLAADPQRRDGGPIDGIELDAEGYARPATGEGLSVAPASLGEAHAVLLDSGPKAPGAAGIAAGSQTTQTYDVLQQVKSQLAKARLTFGTRFSAVPGQTYALRTADGGAVVWYVLQQQESYAGKGIPVAGDLIGLVPEGKATSLTSTTLIQYLAAIPARGDASITGATRKAVAAETTP</sequence>
<gene>
    <name evidence="3" type="ORF">GCM10010468_63870</name>
</gene>
<dbReference type="Pfam" id="PF26366">
    <property type="entry name" value="DUF8094"/>
    <property type="match status" value="1"/>
</dbReference>
<keyword evidence="4" id="KW-1185">Reference proteome</keyword>
<accession>A0ABP6QLR5</accession>
<dbReference type="Proteomes" id="UP001501237">
    <property type="component" value="Unassembled WGS sequence"/>
</dbReference>
<name>A0ABP6QLR5_9ACTN</name>
<reference evidence="4" key="1">
    <citation type="journal article" date="2019" name="Int. J. Syst. Evol. Microbiol.">
        <title>The Global Catalogue of Microorganisms (GCM) 10K type strain sequencing project: providing services to taxonomists for standard genome sequencing and annotation.</title>
        <authorList>
            <consortium name="The Broad Institute Genomics Platform"/>
            <consortium name="The Broad Institute Genome Sequencing Center for Infectious Disease"/>
            <person name="Wu L."/>
            <person name="Ma J."/>
        </authorList>
    </citation>
    <scope>NUCLEOTIDE SEQUENCE [LARGE SCALE GENOMIC DNA]</scope>
    <source>
        <strain evidence="4">JCM 9377</strain>
    </source>
</reference>
<dbReference type="RefSeq" id="WP_344835703.1">
    <property type="nucleotide sequence ID" value="NZ_BAAAUV010000023.1"/>
</dbReference>
<comment type="caution">
    <text evidence="3">The sequence shown here is derived from an EMBL/GenBank/DDBJ whole genome shotgun (WGS) entry which is preliminary data.</text>
</comment>
<dbReference type="EMBL" id="BAAAUV010000023">
    <property type="protein sequence ID" value="GAA3232248.1"/>
    <property type="molecule type" value="Genomic_DNA"/>
</dbReference>
<evidence type="ECO:0000256" key="1">
    <source>
        <dbReference type="SAM" id="SignalP"/>
    </source>
</evidence>
<evidence type="ECO:0000313" key="3">
    <source>
        <dbReference type="EMBL" id="GAA3232248.1"/>
    </source>
</evidence>
<feature type="chain" id="PRO_5046454675" evidence="1">
    <location>
        <begin position="22"/>
        <end position="318"/>
    </location>
</feature>
<keyword evidence="1" id="KW-0732">Signal</keyword>
<feature type="domain" description="DUF8094" evidence="2">
    <location>
        <begin position="33"/>
        <end position="315"/>
    </location>
</feature>
<evidence type="ECO:0000313" key="4">
    <source>
        <dbReference type="Proteomes" id="UP001501237"/>
    </source>
</evidence>
<organism evidence="3 4">
    <name type="scientific">Actinocorallia longicatena</name>
    <dbReference type="NCBI Taxonomy" id="111803"/>
    <lineage>
        <taxon>Bacteria</taxon>
        <taxon>Bacillati</taxon>
        <taxon>Actinomycetota</taxon>
        <taxon>Actinomycetes</taxon>
        <taxon>Streptosporangiales</taxon>
        <taxon>Thermomonosporaceae</taxon>
        <taxon>Actinocorallia</taxon>
    </lineage>
</organism>
<dbReference type="InterPro" id="IPR058407">
    <property type="entry name" value="DUF8094"/>
</dbReference>
<feature type="signal peptide" evidence="1">
    <location>
        <begin position="1"/>
        <end position="21"/>
    </location>
</feature>